<sequence length="1378" mass="151423">MSAIKSARDMYEKLGIRERRVLSRIAKAAVADSLEKSLLPEAASDTKRVKHLRSRLRKVMVGKRLDLTIELLRSPDQSGSLRPDGDRWRGVLEQGMKAAKVDEELLTGEVDDEAFATELWRQLDDKVRRVAAGTDGTLRSFYEHVCKERQAERERRAEQPQLWPQDHRYDLTRLLTAIEREAGVVRHLDDLPSLGALRVNRLVTPVWRSTVTLRPHAASDPAVARGVDWAGFADQHAQVMVLAHPGMGKTWLVRAEAKRLAAGALRALRDGAEVENLVIPVWMSCHELLNTIGAADEGADTTLATAAAKVLRARHRTDFAPSLQRWLSEQVARGHAAVLLDAWDELRDQSLRNRLAEIIDSWVEVPADVLGQDTLVEQPERAAGARLLLTSRIAGYGGPPGVRTRLEEVELEPFHRDDIDTVIDGCGLPVEVSRRLWNGLRTPAVEDLARTPLLLAMLCSIAREGEALPQVRYELYERVLRRLLTRDRTGKSGRDVLDGTDSNVVLDVLGTVAHELASREADWSGIDEELLTDVLGRAQQAREIAADKYEARARLVNEFGLLTPTGWEQAGSRRKYQFPHPTFVEFLLARWLSRQQENVWLEAVQHRVLLDASWDEVIPMLGGLLHQRAAEPACLVGCLLDLPYDPFHQGLRTAARTIADLPEAAISGVAGLTDRIVERAVALLRTAAREDGVAVLTGLGRRLVGRTGRLLDQLRDPDSGVRCAAIRSLTSAVADDERAGQAVILQLRDTEGSVRQAAAECLANAVGKREVRLAFLNVLKGEDRFVRRIARRALADSAATDHKARQALVMLLADTDPELRKVAARSLSSAVDAGDAAAVRAALAEALDDEDAEVRRAAVLTLGRAVSEYEEARLALLAALRNPDQEREVALCVAANLAEVIVADPGVRDAFRGILLTAPRSELRGAAARGLRAVATEPEVYDDLINALKEGNAELRMAAADSLRVAAAVPAVCTTLLELLRQRETVHWQVRRAAALALRGAVTVNREVEQALVEAVRFDEDVRTASAASLADLLDMGRDTRDALLGIVENPNEDPYLRMSVLPGLVRAPDPDGTVREALLELLADRDQEPYIRVPAAEFLHDAVTVHDRAQRSFVDLLTTDGEDPYLALCAVRGLARAVDIDAGAVEVLLSTMREQGQDANVREAAAAGLRSAYADPAVRAALVDRLSDKSPGVCRAAATALKKAAAEPDVWRALLAAMRQRGHDAKVREAVVACLKDAVADSPELRAEVLDSFRNARGSLRLSLAEILGSAVLTDPAVRDGLLDALTDPDQLVRNTAMRLTARRPILTEFSERILQQWEDLDVNADFYLFLRHCVLPALRQAPDDRRQADSIRSKVLLRNFGRITDRLATHVITKHP</sequence>
<dbReference type="InterPro" id="IPR027417">
    <property type="entry name" value="P-loop_NTPase"/>
</dbReference>
<evidence type="ECO:0000313" key="2">
    <source>
        <dbReference type="Proteomes" id="UP000545493"/>
    </source>
</evidence>
<organism evidence="1 2">
    <name type="scientific">Saccharomonospora amisosensis</name>
    <dbReference type="NCBI Taxonomy" id="1128677"/>
    <lineage>
        <taxon>Bacteria</taxon>
        <taxon>Bacillati</taxon>
        <taxon>Actinomycetota</taxon>
        <taxon>Actinomycetes</taxon>
        <taxon>Pseudonocardiales</taxon>
        <taxon>Pseudonocardiaceae</taxon>
        <taxon>Saccharomonospora</taxon>
    </lineage>
</organism>
<dbReference type="SMART" id="SM00567">
    <property type="entry name" value="EZ_HEAT"/>
    <property type="match status" value="10"/>
</dbReference>
<dbReference type="RefSeq" id="WP_167166557.1">
    <property type="nucleotide sequence ID" value="NZ_JAAOYM010000001.1"/>
</dbReference>
<proteinExistence type="predicted"/>
<accession>A0A7X5ZP72</accession>
<dbReference type="Pfam" id="PF13646">
    <property type="entry name" value="HEAT_2"/>
    <property type="match status" value="2"/>
</dbReference>
<dbReference type="Gene3D" id="3.40.50.300">
    <property type="entry name" value="P-loop containing nucleotide triphosphate hydrolases"/>
    <property type="match status" value="1"/>
</dbReference>
<evidence type="ECO:0000313" key="1">
    <source>
        <dbReference type="EMBL" id="NIJ10437.1"/>
    </source>
</evidence>
<dbReference type="SUPFAM" id="SSF48371">
    <property type="entry name" value="ARM repeat"/>
    <property type="match status" value="1"/>
</dbReference>
<name>A0A7X5ZP72_9PSEU</name>
<protein>
    <submittedName>
        <fullName evidence="1">HEAT repeat protein</fullName>
    </submittedName>
</protein>
<reference evidence="1 2" key="1">
    <citation type="submission" date="2020-03" db="EMBL/GenBank/DDBJ databases">
        <title>Sequencing the genomes of 1000 actinobacteria strains.</title>
        <authorList>
            <person name="Klenk H.-P."/>
        </authorList>
    </citation>
    <scope>NUCLEOTIDE SEQUENCE [LARGE SCALE GENOMIC DNA]</scope>
    <source>
        <strain evidence="1 2">DSM 45685</strain>
    </source>
</reference>
<dbReference type="Gene3D" id="1.25.10.10">
    <property type="entry name" value="Leucine-rich Repeat Variant"/>
    <property type="match status" value="4"/>
</dbReference>
<dbReference type="GO" id="GO:0016491">
    <property type="term" value="F:oxidoreductase activity"/>
    <property type="evidence" value="ECO:0007669"/>
    <property type="project" value="TreeGrafter"/>
</dbReference>
<dbReference type="SUPFAM" id="SSF52540">
    <property type="entry name" value="P-loop containing nucleoside triphosphate hydrolases"/>
    <property type="match status" value="1"/>
</dbReference>
<dbReference type="Proteomes" id="UP000545493">
    <property type="component" value="Unassembled WGS sequence"/>
</dbReference>
<keyword evidence="2" id="KW-1185">Reference proteome</keyword>
<dbReference type="PANTHER" id="PTHR12697:SF5">
    <property type="entry name" value="DEOXYHYPUSINE HYDROXYLASE"/>
    <property type="match status" value="1"/>
</dbReference>
<dbReference type="InterPro" id="IPR004155">
    <property type="entry name" value="PBS_lyase_HEAT"/>
</dbReference>
<dbReference type="InterPro" id="IPR011989">
    <property type="entry name" value="ARM-like"/>
</dbReference>
<dbReference type="InterPro" id="IPR016024">
    <property type="entry name" value="ARM-type_fold"/>
</dbReference>
<gene>
    <name evidence="1" type="ORF">FHU38_000781</name>
</gene>
<dbReference type="EMBL" id="JAAOYM010000001">
    <property type="protein sequence ID" value="NIJ10437.1"/>
    <property type="molecule type" value="Genomic_DNA"/>
</dbReference>
<dbReference type="PANTHER" id="PTHR12697">
    <property type="entry name" value="PBS LYASE HEAT-LIKE PROTEIN"/>
    <property type="match status" value="1"/>
</dbReference>
<comment type="caution">
    <text evidence="1">The sequence shown here is derived from an EMBL/GenBank/DDBJ whole genome shotgun (WGS) entry which is preliminary data.</text>
</comment>